<dbReference type="PROSITE" id="PS50240">
    <property type="entry name" value="TRYPSIN_DOM"/>
    <property type="match status" value="1"/>
</dbReference>
<keyword evidence="2" id="KW-0645">Protease</keyword>
<feature type="domain" description="Peptidase S1" evidence="7">
    <location>
        <begin position="39"/>
        <end position="262"/>
    </location>
</feature>
<dbReference type="InterPro" id="IPR043504">
    <property type="entry name" value="Peptidase_S1_PA_chymotrypsin"/>
</dbReference>
<evidence type="ECO:0000256" key="5">
    <source>
        <dbReference type="ARBA" id="ARBA00023157"/>
    </source>
</evidence>
<accession>A0A1I8P6I0</accession>
<evidence type="ECO:0000256" key="1">
    <source>
        <dbReference type="ARBA" id="ARBA00007664"/>
    </source>
</evidence>
<name>A0A1I8P6I0_STOCA</name>
<organism evidence="8 9">
    <name type="scientific">Stomoxys calcitrans</name>
    <name type="common">Stable fly</name>
    <name type="synonym">Conops calcitrans</name>
    <dbReference type="NCBI Taxonomy" id="35570"/>
    <lineage>
        <taxon>Eukaryota</taxon>
        <taxon>Metazoa</taxon>
        <taxon>Ecdysozoa</taxon>
        <taxon>Arthropoda</taxon>
        <taxon>Hexapoda</taxon>
        <taxon>Insecta</taxon>
        <taxon>Pterygota</taxon>
        <taxon>Neoptera</taxon>
        <taxon>Endopterygota</taxon>
        <taxon>Diptera</taxon>
        <taxon>Brachycera</taxon>
        <taxon>Muscomorpha</taxon>
        <taxon>Muscoidea</taxon>
        <taxon>Muscidae</taxon>
        <taxon>Stomoxys</taxon>
    </lineage>
</organism>
<dbReference type="InterPro" id="IPR001254">
    <property type="entry name" value="Trypsin_dom"/>
</dbReference>
<dbReference type="Pfam" id="PF00089">
    <property type="entry name" value="Trypsin"/>
    <property type="match status" value="1"/>
</dbReference>
<dbReference type="SMART" id="SM00020">
    <property type="entry name" value="Tryp_SPc"/>
    <property type="match status" value="1"/>
</dbReference>
<dbReference type="FunFam" id="2.40.10.10:FF:000034">
    <property type="entry name" value="Eupolytin"/>
    <property type="match status" value="1"/>
</dbReference>
<evidence type="ECO:0000259" key="7">
    <source>
        <dbReference type="PROSITE" id="PS50240"/>
    </source>
</evidence>
<protein>
    <recommendedName>
        <fullName evidence="7">Peptidase S1 domain-containing protein</fullName>
    </recommendedName>
</protein>
<dbReference type="Proteomes" id="UP000095300">
    <property type="component" value="Unassembled WGS sequence"/>
</dbReference>
<dbReference type="PANTHER" id="PTHR24276:SF91">
    <property type="entry name" value="AT26814P-RELATED"/>
    <property type="match status" value="1"/>
</dbReference>
<comment type="similarity">
    <text evidence="1">Belongs to the peptidase S1 family.</text>
</comment>
<feature type="chain" id="PRO_5009326092" description="Peptidase S1 domain-containing protein" evidence="6">
    <location>
        <begin position="27"/>
        <end position="263"/>
    </location>
</feature>
<dbReference type="PROSITE" id="PS00134">
    <property type="entry name" value="TRYPSIN_HIS"/>
    <property type="match status" value="1"/>
</dbReference>
<evidence type="ECO:0000256" key="3">
    <source>
        <dbReference type="ARBA" id="ARBA00022801"/>
    </source>
</evidence>
<dbReference type="InterPro" id="IPR050430">
    <property type="entry name" value="Peptidase_S1"/>
</dbReference>
<keyword evidence="4" id="KW-0720">Serine protease</keyword>
<evidence type="ECO:0000256" key="6">
    <source>
        <dbReference type="SAM" id="SignalP"/>
    </source>
</evidence>
<keyword evidence="3" id="KW-0378">Hydrolase</keyword>
<dbReference type="GO" id="GO:0006508">
    <property type="term" value="P:proteolysis"/>
    <property type="evidence" value="ECO:0007669"/>
    <property type="project" value="UniProtKB-KW"/>
</dbReference>
<dbReference type="CDD" id="cd00190">
    <property type="entry name" value="Tryp_SPc"/>
    <property type="match status" value="1"/>
</dbReference>
<dbReference type="EnsemblMetazoa" id="SCAU005222-RA">
    <property type="protein sequence ID" value="SCAU005222-PA"/>
    <property type="gene ID" value="SCAU005222"/>
</dbReference>
<dbReference type="PRINTS" id="PR00722">
    <property type="entry name" value="CHYMOTRYPSIN"/>
</dbReference>
<evidence type="ECO:0000313" key="8">
    <source>
        <dbReference type="EnsemblMetazoa" id="SCAU005222-PA"/>
    </source>
</evidence>
<dbReference type="VEuPathDB" id="VectorBase:SCAU005222"/>
<dbReference type="AlphaFoldDB" id="A0A1I8P6I0"/>
<reference evidence="8" key="1">
    <citation type="submission" date="2020-05" db="UniProtKB">
        <authorList>
            <consortium name="EnsemblMetazoa"/>
        </authorList>
    </citation>
    <scope>IDENTIFICATION</scope>
    <source>
        <strain evidence="8">USDA</strain>
    </source>
</reference>
<dbReference type="SUPFAM" id="SSF50494">
    <property type="entry name" value="Trypsin-like serine proteases"/>
    <property type="match status" value="1"/>
</dbReference>
<feature type="signal peptide" evidence="6">
    <location>
        <begin position="1"/>
        <end position="26"/>
    </location>
</feature>
<proteinExistence type="inferred from homology"/>
<dbReference type="KEGG" id="scac:106089076"/>
<sequence>MSFGRIFLKHFVIALLWLLHQQEAEAGNVKPKLPLRGRIVDGVDAMEGQFPYQVSVWFEGSHMCGGSIISPSYILTAAHCAYAGRDQVVDPSLLSVRAGSIYNNRGGQVASVSEITVHPSYNGNDSDMALLKLSDPLEMNANVRAIELATEEPPLGSFVTTSGWGRLSEGGVRPETLHYLLVLGLPNANCKNWLPHLSNTSTCFIHLKGQGVCNGDSGGPAVYEDKLVGVTSWVLGDCGAVYGPDVYSSVVYHRDWITRNSRE</sequence>
<keyword evidence="5" id="KW-1015">Disulfide bond</keyword>
<keyword evidence="6" id="KW-0732">Signal</keyword>
<dbReference type="STRING" id="35570.A0A1I8P6I0"/>
<keyword evidence="9" id="KW-1185">Reference proteome</keyword>
<dbReference type="Gene3D" id="2.40.10.10">
    <property type="entry name" value="Trypsin-like serine proteases"/>
    <property type="match status" value="1"/>
</dbReference>
<evidence type="ECO:0000256" key="4">
    <source>
        <dbReference type="ARBA" id="ARBA00022825"/>
    </source>
</evidence>
<dbReference type="InterPro" id="IPR001314">
    <property type="entry name" value="Peptidase_S1A"/>
</dbReference>
<dbReference type="OrthoDB" id="60866at2759"/>
<dbReference type="GO" id="GO:0004252">
    <property type="term" value="F:serine-type endopeptidase activity"/>
    <property type="evidence" value="ECO:0007669"/>
    <property type="project" value="InterPro"/>
</dbReference>
<gene>
    <name evidence="8" type="primary">106089076</name>
</gene>
<dbReference type="InterPro" id="IPR018114">
    <property type="entry name" value="TRYPSIN_HIS"/>
</dbReference>
<dbReference type="InterPro" id="IPR009003">
    <property type="entry name" value="Peptidase_S1_PA"/>
</dbReference>
<dbReference type="PANTHER" id="PTHR24276">
    <property type="entry name" value="POLYSERASE-RELATED"/>
    <property type="match status" value="1"/>
</dbReference>
<evidence type="ECO:0000256" key="2">
    <source>
        <dbReference type="ARBA" id="ARBA00022670"/>
    </source>
</evidence>
<evidence type="ECO:0000313" key="9">
    <source>
        <dbReference type="Proteomes" id="UP000095300"/>
    </source>
</evidence>